<evidence type="ECO:0000313" key="1">
    <source>
        <dbReference type="EMBL" id="CCM63236.1"/>
    </source>
</evidence>
<gene>
    <name evidence="1" type="ORF">BN381_20060</name>
</gene>
<dbReference type="EMBL" id="CANL01000012">
    <property type="protein sequence ID" value="CCM63236.1"/>
    <property type="molecule type" value="Genomic_DNA"/>
</dbReference>
<accession>R4Z1U5</accession>
<reference evidence="1 2" key="1">
    <citation type="journal article" date="2013" name="ISME J.">
        <title>Metabolic model for the filamentous 'Candidatus Microthrix parvicella' based on genomic and metagenomic analyses.</title>
        <authorList>
            <person name="Jon McIlroy S."/>
            <person name="Kristiansen R."/>
            <person name="Albertsen M."/>
            <person name="Michael Karst S."/>
            <person name="Rossetti S."/>
            <person name="Lund Nielsen J."/>
            <person name="Tandoi V."/>
            <person name="James Seviour R."/>
            <person name="Nielsen P.H."/>
        </authorList>
    </citation>
    <scope>NUCLEOTIDE SEQUENCE [LARGE SCALE GENOMIC DNA]</scope>
    <source>
        <strain evidence="1 2">RN1</strain>
    </source>
</reference>
<evidence type="ECO:0000313" key="2">
    <source>
        <dbReference type="Proteomes" id="UP000018291"/>
    </source>
</evidence>
<dbReference type="Proteomes" id="UP000018291">
    <property type="component" value="Unassembled WGS sequence"/>
</dbReference>
<comment type="caution">
    <text evidence="1">The sequence shown here is derived from an EMBL/GenBank/DDBJ whole genome shotgun (WGS) entry which is preliminary data.</text>
</comment>
<sequence length="206" mass="21937">MGLPALLSFVVIVAYSLSGGVTHAGEPSSPTMFVTNGFRVPGPLGSPDSNGWTVPEGSWVSDGTALRPTSRPAMLEVGSENGRPASFTVHYLGSPAGSELHAGWWPNETWIVAFTDDDVRLIADRNGRRRTVRSIPWSEALGDSPTVRLQRQGSQLRVELGTELLLDTSTSGNAGEFKSESTVVATKPSVALDRVELEVPRPPTVG</sequence>
<dbReference type="AlphaFoldDB" id="R4Z1U5"/>
<protein>
    <submittedName>
        <fullName evidence="1">Uncharacterized protein</fullName>
    </submittedName>
</protein>
<organism evidence="1 2">
    <name type="scientific">Candidatus Neomicrothrix parvicella RN1</name>
    <dbReference type="NCBI Taxonomy" id="1229780"/>
    <lineage>
        <taxon>Bacteria</taxon>
        <taxon>Bacillati</taxon>
        <taxon>Actinomycetota</taxon>
        <taxon>Acidimicrobiia</taxon>
        <taxon>Acidimicrobiales</taxon>
        <taxon>Microthrixaceae</taxon>
        <taxon>Candidatus Neomicrothrix</taxon>
    </lineage>
</organism>
<dbReference type="HOGENOM" id="CLU_1329923_0_0_11"/>
<keyword evidence="2" id="KW-1185">Reference proteome</keyword>
<proteinExistence type="predicted"/>
<name>R4Z1U5_9ACTN</name>